<reference evidence="3 4" key="2">
    <citation type="journal article" date="2014" name="Int. J. Syst. Evol. Microbiol.">
        <title>Methanobacterium paludis sp. nov. and a novel strain of Methanobacterium lacus isolated from northern peatlands.</title>
        <authorList>
            <person name="Cadillo-Quiroz H."/>
            <person name="Brauer S.L."/>
            <person name="Goodson N."/>
            <person name="Yavitt J.B."/>
            <person name="Zinder S.H."/>
        </authorList>
    </citation>
    <scope>NUCLEOTIDE SEQUENCE [LARGE SCALE GENOMIC DNA]</scope>
    <source>
        <strain evidence="3 4">AL-21</strain>
    </source>
</reference>
<dbReference type="InterPro" id="IPR002035">
    <property type="entry name" value="VWF_A"/>
</dbReference>
<accession>F0TCU7</accession>
<dbReference type="HOGENOM" id="CLU_016684_6_2_2"/>
<feature type="region of interest" description="Disordered" evidence="1">
    <location>
        <begin position="341"/>
        <end position="444"/>
    </location>
</feature>
<feature type="compositionally biased region" description="Acidic residues" evidence="1">
    <location>
        <begin position="390"/>
        <end position="400"/>
    </location>
</feature>
<dbReference type="AlphaFoldDB" id="F0TCU7"/>
<dbReference type="eggNOG" id="arCOG00438">
    <property type="taxonomic scope" value="Archaea"/>
</dbReference>
<dbReference type="Gene3D" id="3.40.50.410">
    <property type="entry name" value="von Willebrand factor, type A domain"/>
    <property type="match status" value="1"/>
</dbReference>
<dbReference type="Pfam" id="PF07728">
    <property type="entry name" value="AAA_5"/>
    <property type="match status" value="1"/>
</dbReference>
<keyword evidence="4" id="KW-1185">Reference proteome</keyword>
<dbReference type="InterPro" id="IPR041628">
    <property type="entry name" value="ChlI/MoxR_AAA_lid"/>
</dbReference>
<dbReference type="Gene3D" id="1.10.8.80">
    <property type="entry name" value="Magnesium chelatase subunit I, C-Terminal domain"/>
    <property type="match status" value="1"/>
</dbReference>
<dbReference type="GO" id="GO:0005524">
    <property type="term" value="F:ATP binding"/>
    <property type="evidence" value="ECO:0007669"/>
    <property type="project" value="InterPro"/>
</dbReference>
<dbReference type="InterPro" id="IPR003593">
    <property type="entry name" value="AAA+_ATPase"/>
</dbReference>
<dbReference type="PANTHER" id="PTHR35023:SF1">
    <property type="entry name" value="MG-PROTOPORPHYRIN IX CHELATASE"/>
    <property type="match status" value="1"/>
</dbReference>
<dbReference type="SUPFAM" id="SSF53300">
    <property type="entry name" value="vWA-like"/>
    <property type="match status" value="1"/>
</dbReference>
<dbReference type="GO" id="GO:0016887">
    <property type="term" value="F:ATP hydrolysis activity"/>
    <property type="evidence" value="ECO:0007669"/>
    <property type="project" value="InterPro"/>
</dbReference>
<name>F0TCU7_METLA</name>
<dbReference type="PROSITE" id="PS50234">
    <property type="entry name" value="VWFA"/>
    <property type="match status" value="1"/>
</dbReference>
<keyword evidence="3" id="KW-0436">Ligase</keyword>
<dbReference type="Pfam" id="PF17863">
    <property type="entry name" value="AAA_lid_2"/>
    <property type="match status" value="1"/>
</dbReference>
<evidence type="ECO:0000256" key="1">
    <source>
        <dbReference type="SAM" id="MobiDB-lite"/>
    </source>
</evidence>
<dbReference type="STRING" id="877455.Metbo_2273"/>
<dbReference type="SUPFAM" id="SSF52540">
    <property type="entry name" value="P-loop containing nucleoside triphosphate hydrolases"/>
    <property type="match status" value="1"/>
</dbReference>
<evidence type="ECO:0000313" key="4">
    <source>
        <dbReference type="Proteomes" id="UP000007490"/>
    </source>
</evidence>
<dbReference type="InterPro" id="IPR011704">
    <property type="entry name" value="ATPase_dyneun-rel_AAA"/>
</dbReference>
<dbReference type="Gene3D" id="3.40.50.300">
    <property type="entry name" value="P-loop containing nucleotide triphosphate hydrolases"/>
    <property type="match status" value="1"/>
</dbReference>
<feature type="domain" description="VWFA" evidence="2">
    <location>
        <begin position="526"/>
        <end position="711"/>
    </location>
</feature>
<feature type="compositionally biased region" description="Low complexity" evidence="1">
    <location>
        <begin position="365"/>
        <end position="389"/>
    </location>
</feature>
<feature type="compositionally biased region" description="Basic and acidic residues" evidence="1">
    <location>
        <begin position="422"/>
        <end position="435"/>
    </location>
</feature>
<dbReference type="InterPro" id="IPR027417">
    <property type="entry name" value="P-loop_NTPase"/>
</dbReference>
<dbReference type="InterPro" id="IPR052989">
    <property type="entry name" value="Mg-chelatase_DI-like"/>
</dbReference>
<evidence type="ECO:0000259" key="2">
    <source>
        <dbReference type="PROSITE" id="PS50234"/>
    </source>
</evidence>
<dbReference type="KEGG" id="mel:Metbo_2273"/>
<dbReference type="Proteomes" id="UP000007490">
    <property type="component" value="Chromosome"/>
</dbReference>
<dbReference type="PANTHER" id="PTHR35023">
    <property type="entry name" value="CHELATASE-RELATED"/>
    <property type="match status" value="1"/>
</dbReference>
<dbReference type="InterPro" id="IPR036465">
    <property type="entry name" value="vWFA_dom_sf"/>
</dbReference>
<reference evidence="4" key="1">
    <citation type="submission" date="2011-02" db="EMBL/GenBank/DDBJ databases">
        <title>Complete sequence of Methanobacterium sp. AL-21.</title>
        <authorList>
            <consortium name="US DOE Joint Genome Institute"/>
            <person name="Lucas S."/>
            <person name="Copeland A."/>
            <person name="Lapidus A."/>
            <person name="Cheng J.-F."/>
            <person name="Goodwin L."/>
            <person name="Pitluck S."/>
            <person name="Chertkov O."/>
            <person name="Detter J.C."/>
            <person name="Han C."/>
            <person name="Tapia R."/>
            <person name="Land M."/>
            <person name="Hauser L."/>
            <person name="Kyrpides N."/>
            <person name="Ivanova N."/>
            <person name="Mikhailova N."/>
            <person name="Pagani I."/>
            <person name="Cadillo-Quiroz H."/>
            <person name="Imachi H."/>
            <person name="Zinder S."/>
            <person name="Liu W."/>
            <person name="Woyke T."/>
        </authorList>
    </citation>
    <scope>NUCLEOTIDE SEQUENCE [LARGE SCALE GENOMIC DNA]</scope>
    <source>
        <strain evidence="4">AL-21</strain>
    </source>
</reference>
<protein>
    <submittedName>
        <fullName evidence="3">Magnesium chelatase</fullName>
        <ecNumber evidence="3">6.6.1.1</ecNumber>
    </submittedName>
</protein>
<proteinExistence type="predicted"/>
<dbReference type="CDD" id="cd00009">
    <property type="entry name" value="AAA"/>
    <property type="match status" value="1"/>
</dbReference>
<feature type="compositionally biased region" description="Basic and acidic residues" evidence="1">
    <location>
        <begin position="341"/>
        <end position="352"/>
    </location>
</feature>
<dbReference type="EC" id="6.6.1.1" evidence="3"/>
<dbReference type="SMART" id="SM00382">
    <property type="entry name" value="AAA"/>
    <property type="match status" value="1"/>
</dbReference>
<dbReference type="Pfam" id="PF13519">
    <property type="entry name" value="VWA_2"/>
    <property type="match status" value="1"/>
</dbReference>
<evidence type="ECO:0000313" key="3">
    <source>
        <dbReference type="EMBL" id="ADZ10487.1"/>
    </source>
</evidence>
<dbReference type="GO" id="GO:0016851">
    <property type="term" value="F:magnesium chelatase activity"/>
    <property type="evidence" value="ECO:0007669"/>
    <property type="project" value="UniProtKB-EC"/>
</dbReference>
<sequence>MVRLLKNIIFPFSAIVGQTDVKKALILNAVNPSIGGVLIKGDKGTGKTTAVRALADLLPPINVVKGCPFNCDPNDTDALCDSCRSADFETELKPMRVVELPLGSTEDRVVGSINIEKALKEGLKALEPGILAEANRNILYVDEINLLDDNLVDVLLDAAAYGVNLVEREGISVAHPSKFMLVGTMNPQEGELRPQLSDRIGLHISVHTIMDLEERVKIMERREDFEGDPTAFKKKFEAKQTEILNKIVKAREILKKVHISRDLLEIIAYLCMEMGVDGHRADIAILRTSKAIAAYSEILEVDLHHVEEAAILVLGERFHNTSQNKNQISQMVQRAMDDLNKRNSERENSEKPEPDEDTTDEEGDTQTSTEESGGEEGSSNSNESQGNNQEFEDESQENSSDEPKTTESEPEPQNVPDDFEDMGERDTGKKLRSRDEEDETESCDEGLDIKKLLKIKGKSKKKLYGKRVDSTTSKGKYVKSKFPKDMGNDIAIDATLRAAALRSEGEITVKTEDLRQKVRKHGAKASIAVVVDISGSMYGEKKAVRVKDILNNLIEDAARNGDKVSVVGFKGKDALIIIPTTRRAVSFKEQIENLKIGGTTPLASGMKRGFEILKKEKFRDEYVPMMLILTDGMPNVAISKSPVDDAIDIAGSLKENEIHTIIINFEQAVKYGRDMNMELAVASGGRYYDLEHLKSPGCAVSMILDNERKDL</sequence>
<dbReference type="SMART" id="SM00327">
    <property type="entry name" value="VWA"/>
    <property type="match status" value="1"/>
</dbReference>
<organism evidence="3 4">
    <name type="scientific">Methanobacterium lacus (strain AL-21)</name>
    <dbReference type="NCBI Taxonomy" id="877455"/>
    <lineage>
        <taxon>Archaea</taxon>
        <taxon>Methanobacteriati</taxon>
        <taxon>Methanobacteriota</taxon>
        <taxon>Methanomada group</taxon>
        <taxon>Methanobacteria</taxon>
        <taxon>Methanobacteriales</taxon>
        <taxon>Methanobacteriaceae</taxon>
        <taxon>Methanobacterium</taxon>
    </lineage>
</organism>
<gene>
    <name evidence="3" type="ordered locus">Metbo_2273</name>
</gene>
<dbReference type="eggNOG" id="arCOG06472">
    <property type="taxonomic scope" value="Archaea"/>
</dbReference>
<feature type="compositionally biased region" description="Acidic residues" evidence="1">
    <location>
        <begin position="353"/>
        <end position="364"/>
    </location>
</feature>
<dbReference type="OrthoDB" id="25914at2157"/>
<dbReference type="EMBL" id="CP002551">
    <property type="protein sequence ID" value="ADZ10487.1"/>
    <property type="molecule type" value="Genomic_DNA"/>
</dbReference>